<organism evidence="1 2">
    <name type="scientific">Dickeya chrysanthemi</name>
    <name type="common">Pectobacterium chrysanthemi</name>
    <name type="synonym">Erwinia chrysanthemi</name>
    <dbReference type="NCBI Taxonomy" id="556"/>
    <lineage>
        <taxon>Bacteria</taxon>
        <taxon>Pseudomonadati</taxon>
        <taxon>Pseudomonadota</taxon>
        <taxon>Gammaproteobacteria</taxon>
        <taxon>Enterobacterales</taxon>
        <taxon>Pectobacteriaceae</taxon>
        <taxon>Dickeya</taxon>
    </lineage>
</organism>
<evidence type="ECO:0000313" key="1">
    <source>
        <dbReference type="EMBL" id="MEI7062673.1"/>
    </source>
</evidence>
<keyword evidence="2" id="KW-1185">Reference proteome</keyword>
<gene>
    <name evidence="1" type="ORF">WCU84_03145</name>
</gene>
<dbReference type="EMBL" id="JBBBOO010000002">
    <property type="protein sequence ID" value="MEI7062673.1"/>
    <property type="molecule type" value="Genomic_DNA"/>
</dbReference>
<reference evidence="1 2" key="1">
    <citation type="submission" date="2024-03" db="EMBL/GenBank/DDBJ databases">
        <title>Analysis of soft rot Pectobacteriaceae population diversity in US potato growing regions between 2016 and 2022.</title>
        <authorList>
            <person name="Ma X."/>
            <person name="Zhang X."/>
            <person name="Stodghill P."/>
            <person name="Rioux R."/>
            <person name="Babler B."/>
            <person name="Shrestha S."/>
            <person name="Babler B."/>
            <person name="Rivedal H."/>
            <person name="Frost K."/>
            <person name="Hao J."/>
            <person name="Secor G."/>
            <person name="Swingle B."/>
        </authorList>
    </citation>
    <scope>NUCLEOTIDE SEQUENCE [LARGE SCALE GENOMIC DNA]</scope>
    <source>
        <strain evidence="1 2">SR64</strain>
    </source>
</reference>
<sequence length="94" mass="9941">MSSTLSLSPTLTQLQRLDGQTRRFTVQPAFSMTGRSALIVASARTLSYIGILADISLPGTAAKRRNPPLLPCLSALLLPAVGFSIRLITRSSGA</sequence>
<accession>A0ABU8JI53</accession>
<dbReference type="Proteomes" id="UP001359469">
    <property type="component" value="Unassembled WGS sequence"/>
</dbReference>
<comment type="caution">
    <text evidence="1">The sequence shown here is derived from an EMBL/GenBank/DDBJ whole genome shotgun (WGS) entry which is preliminary data.</text>
</comment>
<evidence type="ECO:0000313" key="2">
    <source>
        <dbReference type="Proteomes" id="UP001359469"/>
    </source>
</evidence>
<name>A0ABU8JI53_DICCH</name>
<proteinExistence type="predicted"/>
<protein>
    <submittedName>
        <fullName evidence="1">Uncharacterized protein</fullName>
    </submittedName>
</protein>